<dbReference type="Proteomes" id="UP001597151">
    <property type="component" value="Unassembled WGS sequence"/>
</dbReference>
<keyword evidence="2" id="KW-1185">Reference proteome</keyword>
<evidence type="ECO:0000313" key="2">
    <source>
        <dbReference type="Proteomes" id="UP001597151"/>
    </source>
</evidence>
<organism evidence="1 2">
    <name type="scientific">Seohaeicola saemankumensis</name>
    <dbReference type="NCBI Taxonomy" id="481181"/>
    <lineage>
        <taxon>Bacteria</taxon>
        <taxon>Pseudomonadati</taxon>
        <taxon>Pseudomonadota</taxon>
        <taxon>Alphaproteobacteria</taxon>
        <taxon>Rhodobacterales</taxon>
        <taxon>Roseobacteraceae</taxon>
        <taxon>Seohaeicola</taxon>
    </lineage>
</organism>
<sequence>MLTLLLSRAALSETLQCSDYRFRVSSQDEALAKYTCAVASRAATRLADCNVIVTRPVLFELKDEMPDGCIGLYHCGEDRIELPTLETLQRIRKPDSSLSHLPLRVFFESALTHELAHQAFDTLPCPFDGCLIASEYLAYNMQIMSLPSEHLAAFEAKLEMDIKVPRDALNPILLFMAPDTFMLRAWTHLNQRPDACAFIDDVMQGRIRMDNPHP</sequence>
<name>A0ABW3TCF0_9RHOB</name>
<dbReference type="EMBL" id="JBHTKR010000003">
    <property type="protein sequence ID" value="MFD1194377.1"/>
    <property type="molecule type" value="Genomic_DNA"/>
</dbReference>
<dbReference type="RefSeq" id="WP_380789832.1">
    <property type="nucleotide sequence ID" value="NZ_JBHTKR010000003.1"/>
</dbReference>
<accession>A0ABW3TCF0</accession>
<reference evidence="2" key="1">
    <citation type="journal article" date="2019" name="Int. J. Syst. Evol. Microbiol.">
        <title>The Global Catalogue of Microorganisms (GCM) 10K type strain sequencing project: providing services to taxonomists for standard genome sequencing and annotation.</title>
        <authorList>
            <consortium name="The Broad Institute Genomics Platform"/>
            <consortium name="The Broad Institute Genome Sequencing Center for Infectious Disease"/>
            <person name="Wu L."/>
            <person name="Ma J."/>
        </authorList>
    </citation>
    <scope>NUCLEOTIDE SEQUENCE [LARGE SCALE GENOMIC DNA]</scope>
    <source>
        <strain evidence="2">CCUG 55328</strain>
    </source>
</reference>
<protein>
    <submittedName>
        <fullName evidence="1">Uncharacterized protein</fullName>
    </submittedName>
</protein>
<gene>
    <name evidence="1" type="ORF">ACFQ3C_06825</name>
</gene>
<proteinExistence type="predicted"/>
<evidence type="ECO:0000313" key="1">
    <source>
        <dbReference type="EMBL" id="MFD1194377.1"/>
    </source>
</evidence>
<comment type="caution">
    <text evidence="1">The sequence shown here is derived from an EMBL/GenBank/DDBJ whole genome shotgun (WGS) entry which is preliminary data.</text>
</comment>